<gene>
    <name evidence="7" type="ORF">GK047_19950</name>
</gene>
<comment type="caution">
    <text evidence="7">The sequence shown here is derived from an EMBL/GenBank/DDBJ whole genome shotgun (WGS) entry which is preliminary data.</text>
</comment>
<evidence type="ECO:0000256" key="1">
    <source>
        <dbReference type="ARBA" id="ARBA00023015"/>
    </source>
</evidence>
<dbReference type="SUPFAM" id="SSF52172">
    <property type="entry name" value="CheY-like"/>
    <property type="match status" value="1"/>
</dbReference>
<feature type="domain" description="Response regulatory" evidence="6">
    <location>
        <begin position="2"/>
        <end position="119"/>
    </location>
</feature>
<dbReference type="AlphaFoldDB" id="A0A6G4A383"/>
<dbReference type="GO" id="GO:0000160">
    <property type="term" value="P:phosphorelay signal transduction system"/>
    <property type="evidence" value="ECO:0007669"/>
    <property type="project" value="InterPro"/>
</dbReference>
<dbReference type="InterPro" id="IPR020449">
    <property type="entry name" value="Tscrpt_reg_AraC-type_HTH"/>
</dbReference>
<dbReference type="InterPro" id="IPR018060">
    <property type="entry name" value="HTH_AraC"/>
</dbReference>
<dbReference type="InterPro" id="IPR018062">
    <property type="entry name" value="HTH_AraC-typ_CS"/>
</dbReference>
<dbReference type="InterPro" id="IPR011006">
    <property type="entry name" value="CheY-like_superfamily"/>
</dbReference>
<dbReference type="CDD" id="cd17536">
    <property type="entry name" value="REC_YesN-like"/>
    <property type="match status" value="1"/>
</dbReference>
<dbReference type="Gene3D" id="3.40.50.2300">
    <property type="match status" value="1"/>
</dbReference>
<feature type="modified residue" description="4-aspartylphosphate" evidence="4">
    <location>
        <position position="54"/>
    </location>
</feature>
<dbReference type="SMART" id="SM00342">
    <property type="entry name" value="HTH_ARAC"/>
    <property type="match status" value="1"/>
</dbReference>
<evidence type="ECO:0000313" key="7">
    <source>
        <dbReference type="EMBL" id="NEW08279.1"/>
    </source>
</evidence>
<dbReference type="PROSITE" id="PS00041">
    <property type="entry name" value="HTH_ARAC_FAMILY_1"/>
    <property type="match status" value="1"/>
</dbReference>
<dbReference type="PROSITE" id="PS01124">
    <property type="entry name" value="HTH_ARAC_FAMILY_2"/>
    <property type="match status" value="1"/>
</dbReference>
<dbReference type="SMART" id="SM00448">
    <property type="entry name" value="REC"/>
    <property type="match status" value="1"/>
</dbReference>
<accession>A0A6G4A383</accession>
<dbReference type="PROSITE" id="PS50110">
    <property type="entry name" value="RESPONSE_REGULATORY"/>
    <property type="match status" value="1"/>
</dbReference>
<evidence type="ECO:0000256" key="3">
    <source>
        <dbReference type="ARBA" id="ARBA00023163"/>
    </source>
</evidence>
<evidence type="ECO:0000259" key="6">
    <source>
        <dbReference type="PROSITE" id="PS50110"/>
    </source>
</evidence>
<organism evidence="7">
    <name type="scientific">Paenibacillus sp. SYP-B3998</name>
    <dbReference type="NCBI Taxonomy" id="2678564"/>
    <lineage>
        <taxon>Bacteria</taxon>
        <taxon>Bacillati</taxon>
        <taxon>Bacillota</taxon>
        <taxon>Bacilli</taxon>
        <taxon>Bacillales</taxon>
        <taxon>Paenibacillaceae</taxon>
        <taxon>Paenibacillus</taxon>
    </lineage>
</organism>
<sequence length="543" mass="63664">MKVLIVDDERHVRDAIRLLVNWKHHGIVTILEASDGEAAMEQIVRDKPEIIMTDMMMPVMNGVQLLEWLHVNAPNSKTIVISGHDDFSLLRHTVKYGGTDYILKPIDADQLNEALAKAILAWTKEEEHRHVNRERNIEMNQIKPVYWDKLLSNLIAEPSTYDGSADQLDKELGLSRNITQCRVAILSLDTMERSLKNKFSHNLDLLLFSLVNICNEFLSSKQRGFAFRYWNSDNEIVLFLWKDQQEAEAILTKINEGMRVTLRSRVDFGIGRSHPFPSDLLLSYQEAREALRQRNLMSKDTWIHSTLTPSAKSVHRALAFSHYEERIHLAIRSGSMEKIQESVQQWIDAVKQSDTITFEQLDHWWREYTVMKRRWVQEFFPRKNEDEVKMMLADEPSSMIVPLDEHGILSLTLWQQELTRSMLQLSKLLLQHQQKDKNIIFEIAAFLDQHYHEDITLQDISSRFFLSREYISRKFKQEFEVNLSDYLGQIRMDKAKTLLRNPHLRISQVAEMVGYQDEKYFSKVFKKQEGLSPNEYRKSSKSI</sequence>
<proteinExistence type="predicted"/>
<dbReference type="InterPro" id="IPR009057">
    <property type="entry name" value="Homeodomain-like_sf"/>
</dbReference>
<dbReference type="Pfam" id="PF12833">
    <property type="entry name" value="HTH_18"/>
    <property type="match status" value="1"/>
</dbReference>
<keyword evidence="3" id="KW-0804">Transcription</keyword>
<name>A0A6G4A383_9BACL</name>
<dbReference type="GO" id="GO:0043565">
    <property type="term" value="F:sequence-specific DNA binding"/>
    <property type="evidence" value="ECO:0007669"/>
    <property type="project" value="InterPro"/>
</dbReference>
<dbReference type="SUPFAM" id="SSF46689">
    <property type="entry name" value="Homeodomain-like"/>
    <property type="match status" value="2"/>
</dbReference>
<dbReference type="Pfam" id="PF17853">
    <property type="entry name" value="GGDEF_2"/>
    <property type="match status" value="1"/>
</dbReference>
<feature type="domain" description="HTH araC/xylS-type" evidence="5">
    <location>
        <begin position="441"/>
        <end position="539"/>
    </location>
</feature>
<dbReference type="PANTHER" id="PTHR43280">
    <property type="entry name" value="ARAC-FAMILY TRANSCRIPTIONAL REGULATOR"/>
    <property type="match status" value="1"/>
</dbReference>
<dbReference type="Pfam" id="PF00072">
    <property type="entry name" value="Response_reg"/>
    <property type="match status" value="1"/>
</dbReference>
<reference evidence="7" key="1">
    <citation type="submission" date="2020-02" db="EMBL/GenBank/DDBJ databases">
        <authorList>
            <person name="Shen X.-R."/>
            <person name="Zhang Y.-X."/>
        </authorList>
    </citation>
    <scope>NUCLEOTIDE SEQUENCE</scope>
    <source>
        <strain evidence="7">SYP-B3998</strain>
    </source>
</reference>
<protein>
    <submittedName>
        <fullName evidence="7">Response regulator</fullName>
    </submittedName>
</protein>
<evidence type="ECO:0000259" key="5">
    <source>
        <dbReference type="PROSITE" id="PS01124"/>
    </source>
</evidence>
<keyword evidence="4" id="KW-0597">Phosphoprotein</keyword>
<dbReference type="EMBL" id="JAAIKC010000008">
    <property type="protein sequence ID" value="NEW08279.1"/>
    <property type="molecule type" value="Genomic_DNA"/>
</dbReference>
<dbReference type="PANTHER" id="PTHR43280:SF10">
    <property type="entry name" value="REGULATORY PROTEIN POCR"/>
    <property type="match status" value="1"/>
</dbReference>
<keyword evidence="1" id="KW-0805">Transcription regulation</keyword>
<dbReference type="RefSeq" id="WP_163950753.1">
    <property type="nucleotide sequence ID" value="NZ_JAAIKC010000008.1"/>
</dbReference>
<evidence type="ECO:0000256" key="4">
    <source>
        <dbReference type="PROSITE-ProRule" id="PRU00169"/>
    </source>
</evidence>
<dbReference type="PRINTS" id="PR00032">
    <property type="entry name" value="HTHARAC"/>
</dbReference>
<dbReference type="GO" id="GO:0003700">
    <property type="term" value="F:DNA-binding transcription factor activity"/>
    <property type="evidence" value="ECO:0007669"/>
    <property type="project" value="InterPro"/>
</dbReference>
<dbReference type="InterPro" id="IPR041522">
    <property type="entry name" value="CdaR_GGDEF"/>
</dbReference>
<dbReference type="InterPro" id="IPR001789">
    <property type="entry name" value="Sig_transdc_resp-reg_receiver"/>
</dbReference>
<dbReference type="Gene3D" id="1.10.10.60">
    <property type="entry name" value="Homeodomain-like"/>
    <property type="match status" value="2"/>
</dbReference>
<keyword evidence="2" id="KW-0238">DNA-binding</keyword>
<evidence type="ECO:0000256" key="2">
    <source>
        <dbReference type="ARBA" id="ARBA00023125"/>
    </source>
</evidence>